<dbReference type="EMBL" id="BPLR01016835">
    <property type="protein sequence ID" value="GIY86701.1"/>
    <property type="molecule type" value="Genomic_DNA"/>
</dbReference>
<evidence type="ECO:0008006" key="3">
    <source>
        <dbReference type="Google" id="ProtNLM"/>
    </source>
</evidence>
<evidence type="ECO:0000313" key="2">
    <source>
        <dbReference type="Proteomes" id="UP001054945"/>
    </source>
</evidence>
<protein>
    <recommendedName>
        <fullName evidence="3">Ribosomal protein S18</fullName>
    </recommendedName>
</protein>
<name>A0AAV4WXU3_CAEEX</name>
<comment type="caution">
    <text evidence="1">The sequence shown here is derived from an EMBL/GenBank/DDBJ whole genome shotgun (WGS) entry which is preliminary data.</text>
</comment>
<reference evidence="1 2" key="1">
    <citation type="submission" date="2021-06" db="EMBL/GenBank/DDBJ databases">
        <title>Caerostris extrusa draft genome.</title>
        <authorList>
            <person name="Kono N."/>
            <person name="Arakawa K."/>
        </authorList>
    </citation>
    <scope>NUCLEOTIDE SEQUENCE [LARGE SCALE GENOMIC DNA]</scope>
</reference>
<gene>
    <name evidence="1" type="ORF">CEXT_75851</name>
</gene>
<dbReference type="AlphaFoldDB" id="A0AAV4WXU3"/>
<proteinExistence type="predicted"/>
<accession>A0AAV4WXU3</accession>
<keyword evidence="2" id="KW-1185">Reference proteome</keyword>
<sequence length="193" mass="21998">MKTVRRQRTFRKKRLKYVEPPVQKVFPKNSPRMSREVRGVTPRTQLVSTFVLPSCILKALILTQEGRGGLSLAAKFSQYTTTSPSSCTSRNKANFSIRRSGNRCCRGISVPSPPPEIIPSPPNKPSNRISCRLHPQVPLIGRSLNAQNSFRHPFLREGIQQPAYGILFRTLLNREFRKACRTYELLPYKAMEN</sequence>
<evidence type="ECO:0000313" key="1">
    <source>
        <dbReference type="EMBL" id="GIY86701.1"/>
    </source>
</evidence>
<dbReference type="Proteomes" id="UP001054945">
    <property type="component" value="Unassembled WGS sequence"/>
</dbReference>
<organism evidence="1 2">
    <name type="scientific">Caerostris extrusa</name>
    <name type="common">Bark spider</name>
    <name type="synonym">Caerostris bankana</name>
    <dbReference type="NCBI Taxonomy" id="172846"/>
    <lineage>
        <taxon>Eukaryota</taxon>
        <taxon>Metazoa</taxon>
        <taxon>Ecdysozoa</taxon>
        <taxon>Arthropoda</taxon>
        <taxon>Chelicerata</taxon>
        <taxon>Arachnida</taxon>
        <taxon>Araneae</taxon>
        <taxon>Araneomorphae</taxon>
        <taxon>Entelegynae</taxon>
        <taxon>Araneoidea</taxon>
        <taxon>Araneidae</taxon>
        <taxon>Caerostris</taxon>
    </lineage>
</organism>